<proteinExistence type="inferred from homology"/>
<evidence type="ECO:0000256" key="1">
    <source>
        <dbReference type="ARBA" id="ARBA00004834"/>
    </source>
</evidence>
<accession>A0A0P9DDH8</accession>
<dbReference type="GO" id="GO:0046558">
    <property type="term" value="F:arabinan endo-1,5-alpha-L-arabinosidase activity"/>
    <property type="evidence" value="ECO:0007669"/>
    <property type="project" value="InterPro"/>
</dbReference>
<evidence type="ECO:0000256" key="3">
    <source>
        <dbReference type="ARBA" id="ARBA00022801"/>
    </source>
</evidence>
<feature type="active site" description="Proton acceptor" evidence="6">
    <location>
        <position position="24"/>
    </location>
</feature>
<dbReference type="InterPro" id="IPR006710">
    <property type="entry name" value="Glyco_hydro_43"/>
</dbReference>
<dbReference type="InterPro" id="IPR050727">
    <property type="entry name" value="GH43_arabinanases"/>
</dbReference>
<dbReference type="InterPro" id="IPR023296">
    <property type="entry name" value="Glyco_hydro_beta-prop_sf"/>
</dbReference>
<dbReference type="PIRSF" id="PIRSF026534">
    <property type="entry name" value="Endo_alpha-L-arabinosidase"/>
    <property type="match status" value="1"/>
</dbReference>
<evidence type="ECO:0000256" key="4">
    <source>
        <dbReference type="ARBA" id="ARBA00023295"/>
    </source>
</evidence>
<reference evidence="9 10" key="1">
    <citation type="submission" date="2015-09" db="EMBL/GenBank/DDBJ databases">
        <title>Draft genome sequence of Kouleothrix aurantiaca JCM 19913.</title>
        <authorList>
            <person name="Hemp J."/>
        </authorList>
    </citation>
    <scope>NUCLEOTIDE SEQUENCE [LARGE SCALE GENOMIC DNA]</scope>
    <source>
        <strain evidence="9 10">COM-B</strain>
    </source>
</reference>
<organism evidence="9 10">
    <name type="scientific">Kouleothrix aurantiaca</name>
    <dbReference type="NCBI Taxonomy" id="186479"/>
    <lineage>
        <taxon>Bacteria</taxon>
        <taxon>Bacillati</taxon>
        <taxon>Chloroflexota</taxon>
        <taxon>Chloroflexia</taxon>
        <taxon>Chloroflexales</taxon>
        <taxon>Roseiflexineae</taxon>
        <taxon>Roseiflexaceae</taxon>
        <taxon>Kouleothrix</taxon>
    </lineage>
</organism>
<dbReference type="Proteomes" id="UP000050509">
    <property type="component" value="Unassembled WGS sequence"/>
</dbReference>
<keyword evidence="4 5" id="KW-0326">Glycosidase</keyword>
<evidence type="ECO:0000256" key="2">
    <source>
        <dbReference type="ARBA" id="ARBA00009865"/>
    </source>
</evidence>
<evidence type="ECO:0000256" key="8">
    <source>
        <dbReference type="PIRSR" id="PIRSR606710-2"/>
    </source>
</evidence>
<dbReference type="PANTHER" id="PTHR43301">
    <property type="entry name" value="ARABINAN ENDO-1,5-ALPHA-L-ARABINOSIDASE"/>
    <property type="match status" value="1"/>
</dbReference>
<comment type="pathway">
    <text evidence="1 5">Glycan metabolism; L-arabinan degradation.</text>
</comment>
<comment type="caution">
    <text evidence="9">The sequence shown here is derived from an EMBL/GenBank/DDBJ whole genome shotgun (WGS) entry which is preliminary data.</text>
</comment>
<protein>
    <recommendedName>
        <fullName evidence="11">Arabinan endo-1,5-alpha-L-arabinosidase</fullName>
    </recommendedName>
</protein>
<feature type="active site" description="Proton donor" evidence="6">
    <location>
        <position position="203"/>
    </location>
</feature>
<feature type="binding site" evidence="7">
    <location>
        <begin position="167"/>
        <end position="169"/>
    </location>
    <ligand>
        <name>substrate</name>
    </ligand>
</feature>
<dbReference type="SUPFAM" id="SSF75005">
    <property type="entry name" value="Arabinanase/levansucrase/invertase"/>
    <property type="match status" value="1"/>
</dbReference>
<evidence type="ECO:0008006" key="11">
    <source>
        <dbReference type="Google" id="ProtNLM"/>
    </source>
</evidence>
<dbReference type="UniPathway" id="UPA00667"/>
<dbReference type="GO" id="GO:0031222">
    <property type="term" value="P:arabinan catabolic process"/>
    <property type="evidence" value="ECO:0007669"/>
    <property type="project" value="UniProtKB-UniPathway"/>
</dbReference>
<feature type="site" description="Important for catalytic activity, responsible for pKa modulation of the active site Glu and correct orientation of both the proton donor and substrate" evidence="8">
    <location>
        <position position="150"/>
    </location>
</feature>
<dbReference type="CDD" id="cd08998">
    <property type="entry name" value="GH43_Arb43a-like"/>
    <property type="match status" value="1"/>
</dbReference>
<feature type="binding site" evidence="7">
    <location>
        <position position="24"/>
    </location>
    <ligand>
        <name>substrate</name>
    </ligand>
</feature>
<name>A0A0P9DDH8_9CHLR</name>
<evidence type="ECO:0000313" key="9">
    <source>
        <dbReference type="EMBL" id="KPV50794.1"/>
    </source>
</evidence>
<keyword evidence="3 5" id="KW-0378">Hydrolase</keyword>
<sequence>MPGGSGPTAVPAPADVRGDTRAHDPCLIHAGDAYYVFSTGDEKGIGGGSIQIRRSKDMAEWELVGTVFERTPEWVARELGGWPPNLWAPDIALVNGTFYLYYVGSTFGSNNSVIGLATNTTLDPASPDYKWVDHGMVLRSISSNDWNAIDPSLVSDADGGMWLVFGSYWSGIKLRKIDAATGMLDKADTQLYSLASRGGGAVEAPSIVERKGYYYLFVSFDFCCRGAASNYNIRVGRAEKITGPYVDKEGTQMLGGGGTKILGNYALLRGPGGQTVRHEDSADTYRMIYHTYDIQNFGLPKLQIRDLQWDAQGWPVVPNIPQK</sequence>
<feature type="binding site" evidence="7">
    <location>
        <position position="108"/>
    </location>
    <ligand>
        <name>substrate</name>
    </ligand>
</feature>
<dbReference type="Gene3D" id="2.115.10.20">
    <property type="entry name" value="Glycosyl hydrolase domain, family 43"/>
    <property type="match status" value="1"/>
</dbReference>
<gene>
    <name evidence="9" type="ORF">SE17_24870</name>
</gene>
<dbReference type="PANTHER" id="PTHR43301:SF3">
    <property type="entry name" value="ARABINAN ENDO-1,5-ALPHA-L-ARABINOSIDASE A-RELATED"/>
    <property type="match status" value="1"/>
</dbReference>
<dbReference type="Pfam" id="PF04616">
    <property type="entry name" value="Glyco_hydro_43"/>
    <property type="match status" value="1"/>
</dbReference>
<dbReference type="AlphaFoldDB" id="A0A0P9DDH8"/>
<evidence type="ECO:0000256" key="7">
    <source>
        <dbReference type="PIRSR" id="PIRSR026534-2"/>
    </source>
</evidence>
<feature type="binding site" evidence="7">
    <location>
        <begin position="147"/>
        <end position="150"/>
    </location>
    <ligand>
        <name>substrate</name>
    </ligand>
</feature>
<dbReference type="EMBL" id="LJCR01001213">
    <property type="protein sequence ID" value="KPV50794.1"/>
    <property type="molecule type" value="Genomic_DNA"/>
</dbReference>
<comment type="similarity">
    <text evidence="2 5">Belongs to the glycosyl hydrolase 43 family.</text>
</comment>
<keyword evidence="10" id="KW-1185">Reference proteome</keyword>
<evidence type="ECO:0000256" key="6">
    <source>
        <dbReference type="PIRSR" id="PIRSR026534-1"/>
    </source>
</evidence>
<evidence type="ECO:0000256" key="5">
    <source>
        <dbReference type="PIRNR" id="PIRNR026534"/>
    </source>
</evidence>
<dbReference type="PATRIC" id="fig|186479.3.peg.962"/>
<evidence type="ECO:0000313" key="10">
    <source>
        <dbReference type="Proteomes" id="UP000050509"/>
    </source>
</evidence>
<dbReference type="InterPro" id="IPR016840">
    <property type="entry name" value="Glyco_hydro_43_endo_a_Ara-ase"/>
</dbReference>